<feature type="domain" description="Acyl-CoA thioesterase 2 C-terminal" evidence="3">
    <location>
        <begin position="150"/>
        <end position="271"/>
    </location>
</feature>
<proteinExistence type="inferred from homology"/>
<dbReference type="PANTHER" id="PTHR11066:SF34">
    <property type="entry name" value="ACYL-COENZYME A THIOESTERASE 8"/>
    <property type="match status" value="1"/>
</dbReference>
<dbReference type="InterPro" id="IPR029069">
    <property type="entry name" value="HotDog_dom_sf"/>
</dbReference>
<dbReference type="Proteomes" id="UP000635902">
    <property type="component" value="Unassembled WGS sequence"/>
</dbReference>
<dbReference type="RefSeq" id="WP_194556311.1">
    <property type="nucleotide sequence ID" value="NZ_JADKMY010000001.1"/>
</dbReference>
<name>A0ABR9ZJF9_9CORY</name>
<dbReference type="InterPro" id="IPR025652">
    <property type="entry name" value="TesB_C"/>
</dbReference>
<protein>
    <submittedName>
        <fullName evidence="5">Acyl-CoA thioesterase II</fullName>
    </submittedName>
</protein>
<feature type="domain" description="Acyl-CoA thioesterase-like N-terminal HotDog" evidence="4">
    <location>
        <begin position="31"/>
        <end position="109"/>
    </location>
</feature>
<accession>A0ABR9ZJF9</accession>
<evidence type="ECO:0000313" key="6">
    <source>
        <dbReference type="Proteomes" id="UP000635902"/>
    </source>
</evidence>
<evidence type="ECO:0000313" key="5">
    <source>
        <dbReference type="EMBL" id="MBF4553519.1"/>
    </source>
</evidence>
<comment type="caution">
    <text evidence="5">The sequence shown here is derived from an EMBL/GenBank/DDBJ whole genome shotgun (WGS) entry which is preliminary data.</text>
</comment>
<evidence type="ECO:0000259" key="3">
    <source>
        <dbReference type="Pfam" id="PF02551"/>
    </source>
</evidence>
<keyword evidence="2" id="KW-0378">Hydrolase</keyword>
<dbReference type="CDD" id="cd03444">
    <property type="entry name" value="Thioesterase_II_repeat1"/>
    <property type="match status" value="1"/>
</dbReference>
<reference evidence="5 6" key="1">
    <citation type="submission" date="2020-10" db="EMBL/GenBank/DDBJ databases">
        <title>Novel species in genus Corynebacterium.</title>
        <authorList>
            <person name="Zhang G."/>
        </authorList>
    </citation>
    <scope>NUCLEOTIDE SEQUENCE [LARGE SCALE GENOMIC DNA]</scope>
    <source>
        <strain evidence="5 6">DSM 45110</strain>
    </source>
</reference>
<dbReference type="EMBL" id="JADKMY010000001">
    <property type="protein sequence ID" value="MBF4553519.1"/>
    <property type="molecule type" value="Genomic_DNA"/>
</dbReference>
<organism evidence="5 6">
    <name type="scientific">Corynebacterium suicordis DSM 45110</name>
    <dbReference type="NCBI Taxonomy" id="1121369"/>
    <lineage>
        <taxon>Bacteria</taxon>
        <taxon>Bacillati</taxon>
        <taxon>Actinomycetota</taxon>
        <taxon>Actinomycetes</taxon>
        <taxon>Mycobacteriales</taxon>
        <taxon>Corynebacteriaceae</taxon>
        <taxon>Corynebacterium</taxon>
    </lineage>
</organism>
<evidence type="ECO:0000259" key="4">
    <source>
        <dbReference type="Pfam" id="PF13622"/>
    </source>
</evidence>
<dbReference type="Pfam" id="PF13622">
    <property type="entry name" value="4HBT_3"/>
    <property type="match status" value="1"/>
</dbReference>
<dbReference type="Gene3D" id="2.40.160.210">
    <property type="entry name" value="Acyl-CoA thioesterase, double hotdog domain"/>
    <property type="match status" value="1"/>
</dbReference>
<dbReference type="CDD" id="cd03445">
    <property type="entry name" value="Thioesterase_II_repeat2"/>
    <property type="match status" value="1"/>
</dbReference>
<dbReference type="PANTHER" id="PTHR11066">
    <property type="entry name" value="ACYL-COA THIOESTERASE"/>
    <property type="match status" value="1"/>
</dbReference>
<dbReference type="InterPro" id="IPR003703">
    <property type="entry name" value="Acyl_CoA_thio"/>
</dbReference>
<dbReference type="SUPFAM" id="SSF54637">
    <property type="entry name" value="Thioesterase/thiol ester dehydrase-isomerase"/>
    <property type="match status" value="2"/>
</dbReference>
<comment type="similarity">
    <text evidence="1">Belongs to the C/M/P thioester hydrolase family.</text>
</comment>
<gene>
    <name evidence="5" type="ORF">IRY30_05425</name>
</gene>
<dbReference type="InterPro" id="IPR042171">
    <property type="entry name" value="Acyl-CoA_hotdog"/>
</dbReference>
<sequence>MNSPHPRILDVLDLEYIDRDIYRGRVIPTSLGRTFGGQVAAQSLVAATRTVGPEFSVHSLHGYFVAGGDPDEPTVFLVDRIRDGRSFVSRHIKAMQNGKAIFVMQASFHVRTDEGPEHSDQMRAVPDPESIPVDAAVSRETIKNLMKEWNEWDIRIVPPEMYEHNKYSPSQQVVWFRSKSRLPDDETLHICTLAYMSDMTLLSSALVPHADVRVQEASLDHALWFLRPFRADEWLLYDQVSPSAHAGRALTHGRIFNQQGDLVAVVTQEGLTRDLAPGAHVLPPRKNAEKES</sequence>
<keyword evidence="6" id="KW-1185">Reference proteome</keyword>
<dbReference type="InterPro" id="IPR049449">
    <property type="entry name" value="TesB_ACOT8-like_N"/>
</dbReference>
<evidence type="ECO:0000256" key="1">
    <source>
        <dbReference type="ARBA" id="ARBA00006538"/>
    </source>
</evidence>
<evidence type="ECO:0000256" key="2">
    <source>
        <dbReference type="ARBA" id="ARBA00022801"/>
    </source>
</evidence>
<dbReference type="Pfam" id="PF02551">
    <property type="entry name" value="Acyl_CoA_thio"/>
    <property type="match status" value="1"/>
</dbReference>